<reference evidence="3" key="1">
    <citation type="submission" date="2016-10" db="EMBL/GenBank/DDBJ databases">
        <authorList>
            <person name="Varghese N."/>
            <person name="Submissions S."/>
        </authorList>
    </citation>
    <scope>NUCLEOTIDE SEQUENCE [LARGE SCALE GENOMIC DNA]</scope>
    <source>
        <strain evidence="3">DSM 26382</strain>
    </source>
</reference>
<name>A0A1G6MU22_9GAMM</name>
<dbReference type="RefSeq" id="WP_036988643.1">
    <property type="nucleotide sequence ID" value="NZ_FMZQ01000004.1"/>
</dbReference>
<dbReference type="Pfam" id="PF07331">
    <property type="entry name" value="TctB"/>
    <property type="match status" value="1"/>
</dbReference>
<feature type="domain" description="DUF1468" evidence="1">
    <location>
        <begin position="5"/>
        <end position="141"/>
    </location>
</feature>
<organism evidence="2 3">
    <name type="scientific">Ectopseudomonas chengduensis</name>
    <dbReference type="NCBI Taxonomy" id="489632"/>
    <lineage>
        <taxon>Bacteria</taxon>
        <taxon>Pseudomonadati</taxon>
        <taxon>Pseudomonadota</taxon>
        <taxon>Gammaproteobacteria</taxon>
        <taxon>Pseudomonadales</taxon>
        <taxon>Pseudomonadaceae</taxon>
        <taxon>Ectopseudomonas</taxon>
    </lineage>
</organism>
<dbReference type="EMBL" id="FMZQ01000004">
    <property type="protein sequence ID" value="SDC58707.1"/>
    <property type="molecule type" value="Genomic_DNA"/>
</dbReference>
<evidence type="ECO:0000313" key="3">
    <source>
        <dbReference type="Proteomes" id="UP000199467"/>
    </source>
</evidence>
<protein>
    <submittedName>
        <fullName evidence="2">Putative tricarboxylic transport membrane protein</fullName>
    </submittedName>
</protein>
<evidence type="ECO:0000313" key="2">
    <source>
        <dbReference type="EMBL" id="SDC58707.1"/>
    </source>
</evidence>
<keyword evidence="3" id="KW-1185">Reference proteome</keyword>
<dbReference type="Proteomes" id="UP000199467">
    <property type="component" value="Unassembled WGS sequence"/>
</dbReference>
<evidence type="ECO:0000259" key="1">
    <source>
        <dbReference type="Pfam" id="PF07331"/>
    </source>
</evidence>
<dbReference type="AlphaFoldDB" id="A0A1G6MU22"/>
<proteinExistence type="predicted"/>
<gene>
    <name evidence="2" type="ORF">SAMN05216576_104195</name>
</gene>
<dbReference type="InterPro" id="IPR009936">
    <property type="entry name" value="DUF1468"/>
</dbReference>
<sequence length="150" mass="16141">MHDRIFAGVTLLLCCILGFFAWSYSAPFSYEPVGPKAFPLLLLLLIAFGCLQLLLQPAGDVQGEEPPLNREVMVKALVFLGLMIGYAVLFESIGFIPASVLFGIGMARLYGGSWLHSLISGVVLAIGLYLLFDKALAVPLPLGILLSLES</sequence>
<accession>A0A1G6MU22</accession>